<evidence type="ECO:0000313" key="3">
    <source>
        <dbReference type="Proteomes" id="UP000245252"/>
    </source>
</evidence>
<dbReference type="PANTHER" id="PTHR12302:SF26">
    <property type="entry name" value="BLR1266 PROTEIN"/>
    <property type="match status" value="1"/>
</dbReference>
<dbReference type="InterPro" id="IPR035437">
    <property type="entry name" value="SNase_OB-fold_sf"/>
</dbReference>
<keyword evidence="3" id="KW-1185">Reference proteome</keyword>
<proteinExistence type="predicted"/>
<gene>
    <name evidence="2" type="ORF">DEM27_09720</name>
</gene>
<dbReference type="Pfam" id="PF00565">
    <property type="entry name" value="SNase"/>
    <property type="match status" value="1"/>
</dbReference>
<dbReference type="OrthoDB" id="9805504at2"/>
<name>A0A2U2DTL4_9HYPH</name>
<dbReference type="SUPFAM" id="SSF50199">
    <property type="entry name" value="Staphylococcal nuclease"/>
    <property type="match status" value="1"/>
</dbReference>
<feature type="domain" description="TNase-like" evidence="1">
    <location>
        <begin position="42"/>
        <end position="152"/>
    </location>
</feature>
<organism evidence="2 3">
    <name type="scientific">Metarhizobium album</name>
    <dbReference type="NCBI Taxonomy" id="2182425"/>
    <lineage>
        <taxon>Bacteria</taxon>
        <taxon>Pseudomonadati</taxon>
        <taxon>Pseudomonadota</taxon>
        <taxon>Alphaproteobacteria</taxon>
        <taxon>Hyphomicrobiales</taxon>
        <taxon>Rhizobiaceae</taxon>
        <taxon>Metarhizobium</taxon>
    </lineage>
</organism>
<comment type="caution">
    <text evidence="2">The sequence shown here is derived from an EMBL/GenBank/DDBJ whole genome shotgun (WGS) entry which is preliminary data.</text>
</comment>
<accession>A0A2U2DTL4</accession>
<protein>
    <submittedName>
        <fullName evidence="2">Exopolysaccharide biosynthesis protein</fullName>
    </submittedName>
</protein>
<dbReference type="Proteomes" id="UP000245252">
    <property type="component" value="Unassembled WGS sequence"/>
</dbReference>
<reference evidence="2 3" key="1">
    <citation type="submission" date="2018-05" db="EMBL/GenBank/DDBJ databases">
        <title>The draft genome of strain NS-104.</title>
        <authorList>
            <person name="Hang P."/>
            <person name="Jiang J."/>
        </authorList>
    </citation>
    <scope>NUCLEOTIDE SEQUENCE [LARGE SCALE GENOMIC DNA]</scope>
    <source>
        <strain evidence="2 3">NS-104</strain>
    </source>
</reference>
<dbReference type="InterPro" id="IPR016071">
    <property type="entry name" value="Staphylococal_nuclease_OB-fold"/>
</dbReference>
<sequence>MKRGFRLLRDGVTAFALLAFIGLIALKLQSARDAEMNGPFVIVDGDTLAADGSRLRLVGLDAPERGQSCGEGEKVWACGEVARTLLQDMLAGRQVQCRGHRRDRYGRLLVTCRAGGTDPAAALVRRGLAVSTGGYDTEEQAARLEKTGIWSGPFDRPADWRHREGMMVEAPSWLDDIAFRLGLREAAP</sequence>
<dbReference type="RefSeq" id="WP_109458013.1">
    <property type="nucleotide sequence ID" value="NZ_QFBC01000003.1"/>
</dbReference>
<dbReference type="Gene3D" id="2.40.50.90">
    <property type="match status" value="1"/>
</dbReference>
<dbReference type="PROSITE" id="PS50830">
    <property type="entry name" value="TNASE_3"/>
    <property type="match status" value="1"/>
</dbReference>
<evidence type="ECO:0000313" key="2">
    <source>
        <dbReference type="EMBL" id="PWE56637.1"/>
    </source>
</evidence>
<dbReference type="EMBL" id="QFBC01000003">
    <property type="protein sequence ID" value="PWE56637.1"/>
    <property type="molecule type" value="Genomic_DNA"/>
</dbReference>
<evidence type="ECO:0000259" key="1">
    <source>
        <dbReference type="PROSITE" id="PS50830"/>
    </source>
</evidence>
<dbReference type="PANTHER" id="PTHR12302">
    <property type="entry name" value="EBNA2 BINDING PROTEIN P100"/>
    <property type="match status" value="1"/>
</dbReference>
<dbReference type="AlphaFoldDB" id="A0A2U2DTL4"/>
<dbReference type="SMART" id="SM00318">
    <property type="entry name" value="SNc"/>
    <property type="match status" value="1"/>
</dbReference>